<protein>
    <recommendedName>
        <fullName evidence="1">DUF4346 domain-containing protein</fullName>
    </recommendedName>
</protein>
<feature type="domain" description="DUF4346" evidence="1">
    <location>
        <begin position="5"/>
        <end position="82"/>
    </location>
</feature>
<dbReference type="EMBL" id="KT266849">
    <property type="protein sequence ID" value="AMJ16998.1"/>
    <property type="molecule type" value="Genomic_DNA"/>
</dbReference>
<name>A0A1I9KQV1_9FLOR</name>
<gene>
    <name evidence="2" type="primary">orf121</name>
</gene>
<dbReference type="RefSeq" id="YP_009326741.1">
    <property type="nucleotide sequence ID" value="NC_032041.1"/>
</dbReference>
<proteinExistence type="predicted"/>
<dbReference type="InterPro" id="IPR025595">
    <property type="entry name" value="PterinBD-DUF4346"/>
</dbReference>
<dbReference type="Pfam" id="PF14251">
    <property type="entry name" value="PterinBD-DUF4346"/>
    <property type="match status" value="1"/>
</dbReference>
<geneLocation type="plastid" evidence="2"/>
<organism evidence="2">
    <name type="scientific">Membranoptera platyphylla</name>
    <dbReference type="NCBI Taxonomy" id="1204437"/>
    <lineage>
        <taxon>Eukaryota</taxon>
        <taxon>Rhodophyta</taxon>
        <taxon>Florideophyceae</taxon>
        <taxon>Rhodymeniophycidae</taxon>
        <taxon>Ceramiales</taxon>
        <taxon>Delesseriaceae</taxon>
        <taxon>Membranoptera</taxon>
    </lineage>
</organism>
<reference evidence="2" key="1">
    <citation type="submission" date="2015-07" db="EMBL/GenBank/DDBJ databases">
        <title>Molecular Investigation of Pacific North American Membranoptera.</title>
        <authorList>
            <person name="Hughey J.R."/>
            <person name="Hommersand M.H."/>
            <person name="Miller K.A."/>
            <person name="Fuller T."/>
            <person name="Lin S.-M."/>
            <person name="Gabrielson P.W."/>
        </authorList>
    </citation>
    <scope>NUCLEOTIDE SEQUENCE</scope>
</reference>
<sequence length="82" mass="9571">MDDYYFLVRVNHSQKIELYCFDKIMTCSYPTCFTGSSMNILLDLLSLHNIIKSISIIHALYLGKELSKAEIVLFTNQKYIQE</sequence>
<dbReference type="GeneID" id="30511795"/>
<dbReference type="AlphaFoldDB" id="A0A1I9KQV1"/>
<keyword evidence="2" id="KW-0934">Plastid</keyword>
<evidence type="ECO:0000259" key="1">
    <source>
        <dbReference type="Pfam" id="PF14251"/>
    </source>
</evidence>
<evidence type="ECO:0000313" key="2">
    <source>
        <dbReference type="EMBL" id="AMJ16998.1"/>
    </source>
</evidence>
<accession>A0A1I9KQV1</accession>